<evidence type="ECO:0000313" key="11">
    <source>
        <dbReference type="EMBL" id="AKV76334.1"/>
    </source>
</evidence>
<dbReference type="EMBL" id="CP012174">
    <property type="protein sequence ID" value="AKV78585.1"/>
    <property type="molecule type" value="Genomic_DNA"/>
</dbReference>
<reference evidence="9 15" key="1">
    <citation type="journal article" date="2014" name="J. Bacteriol.">
        <title>Role of an Archaeal PitA Transporter in the Copper and Arsenic Resistance of Metallosphaera sedula, an Extreme Thermoacidophile.</title>
        <authorList>
            <person name="McCarthy S."/>
            <person name="Ai C."/>
            <person name="Wheaton G."/>
            <person name="Tevatia R."/>
            <person name="Eckrich V."/>
            <person name="Kelly R."/>
            <person name="Blum P."/>
        </authorList>
    </citation>
    <scope>NUCLEOTIDE SEQUENCE [LARGE SCALE GENOMIC DNA]</scope>
    <source>
        <strain evidence="9 15">CuR1</strain>
    </source>
</reference>
<evidence type="ECO:0000259" key="8">
    <source>
        <dbReference type="PROSITE" id="PS50928"/>
    </source>
</evidence>
<evidence type="ECO:0000256" key="5">
    <source>
        <dbReference type="ARBA" id="ARBA00022989"/>
    </source>
</evidence>
<feature type="transmembrane region" description="Helical" evidence="7">
    <location>
        <begin position="321"/>
        <end position="344"/>
    </location>
</feature>
<dbReference type="Pfam" id="PF00528">
    <property type="entry name" value="BPD_transp_1"/>
    <property type="match status" value="1"/>
</dbReference>
<keyword evidence="4 7" id="KW-0812">Transmembrane</keyword>
<evidence type="ECO:0000313" key="16">
    <source>
        <dbReference type="Proteomes" id="UP000056255"/>
    </source>
</evidence>
<evidence type="ECO:0000256" key="1">
    <source>
        <dbReference type="ARBA" id="ARBA00004651"/>
    </source>
</evidence>
<dbReference type="EMBL" id="CP012172">
    <property type="protein sequence ID" value="AKV74094.1"/>
    <property type="molecule type" value="Genomic_DNA"/>
</dbReference>
<evidence type="ECO:0000313" key="12">
    <source>
        <dbReference type="EMBL" id="AKV78585.1"/>
    </source>
</evidence>
<dbReference type="GeneID" id="91755517"/>
<proteinExistence type="inferred from homology"/>
<keyword evidence="6 7" id="KW-0472">Membrane</keyword>
<evidence type="ECO:0000256" key="6">
    <source>
        <dbReference type="ARBA" id="ARBA00023136"/>
    </source>
</evidence>
<dbReference type="InterPro" id="IPR035906">
    <property type="entry name" value="MetI-like_sf"/>
</dbReference>
<dbReference type="InterPro" id="IPR045621">
    <property type="entry name" value="BPD_transp_1_N"/>
</dbReference>
<evidence type="ECO:0000256" key="3">
    <source>
        <dbReference type="ARBA" id="ARBA00022475"/>
    </source>
</evidence>
<organism evidence="9 15">
    <name type="scientific">Metallosphaera sedula</name>
    <dbReference type="NCBI Taxonomy" id="43687"/>
    <lineage>
        <taxon>Archaea</taxon>
        <taxon>Thermoproteota</taxon>
        <taxon>Thermoprotei</taxon>
        <taxon>Sulfolobales</taxon>
        <taxon>Sulfolobaceae</taxon>
        <taxon>Metallosphaera</taxon>
    </lineage>
</organism>
<protein>
    <submittedName>
        <fullName evidence="9">Binding-protein-dependent transport systems inner membrane component</fullName>
    </submittedName>
    <submittedName>
        <fullName evidence="10">Peptide ABC transporter permease</fullName>
    </submittedName>
</protein>
<accession>A0A088E5E1</accession>
<evidence type="ECO:0000313" key="13">
    <source>
        <dbReference type="EMBL" id="AKV80830.1"/>
    </source>
</evidence>
<feature type="transmembrane region" description="Helical" evidence="7">
    <location>
        <begin position="12"/>
        <end position="33"/>
    </location>
</feature>
<dbReference type="Proteomes" id="UP000062475">
    <property type="component" value="Chromosome"/>
</dbReference>
<gene>
    <name evidence="9" type="ORF">HA72_1047</name>
    <name evidence="10" type="ORF">MsedA_1060</name>
    <name evidence="11" type="ORF">MsedB_1062</name>
    <name evidence="12" type="ORF">MsedC_1060</name>
    <name evidence="13" type="ORF">MsedD_1061</name>
    <name evidence="14" type="ORF">MsedE_1062</name>
</gene>
<feature type="transmembrane region" description="Helical" evidence="7">
    <location>
        <begin position="221"/>
        <end position="240"/>
    </location>
</feature>
<dbReference type="AlphaFoldDB" id="A0A088E5E1"/>
<reference evidence="17 18" key="2">
    <citation type="journal article" date="2015" name="Genome Announc.">
        <title>Complete Genome Sequences of Evolved Arsenate-Resistant Metallosphaera sedula Strains.</title>
        <authorList>
            <person name="Ai C."/>
            <person name="McCarthy S."/>
            <person name="Schackwitz W."/>
            <person name="Martin J."/>
            <person name="Lipzen A."/>
            <person name="Blum P."/>
        </authorList>
    </citation>
    <scope>NUCLEOTIDE SEQUENCE [LARGE SCALE GENOMIC DNA]</scope>
    <source>
        <strain evidence="12 18">ARS120-1</strain>
        <strain evidence="13 17">ARS120-2</strain>
        <strain evidence="10 20">ARS50-1</strain>
        <strain evidence="11 19">ARS50-2</strain>
    </source>
</reference>
<dbReference type="OMA" id="IGDMNAI"/>
<evidence type="ECO:0000313" key="19">
    <source>
        <dbReference type="Proteomes" id="UP000062475"/>
    </source>
</evidence>
<dbReference type="PATRIC" id="fig|43687.5.peg.1089"/>
<evidence type="ECO:0000313" key="17">
    <source>
        <dbReference type="Proteomes" id="UP000061362"/>
    </source>
</evidence>
<dbReference type="Pfam" id="PF19300">
    <property type="entry name" value="BPD_transp_1_N"/>
    <property type="match status" value="1"/>
</dbReference>
<dbReference type="Proteomes" id="UP000068832">
    <property type="component" value="Chromosome"/>
</dbReference>
<name>A0A088E5E1_9CREN</name>
<keyword evidence="5 7" id="KW-1133">Transmembrane helix</keyword>
<evidence type="ECO:0000256" key="4">
    <source>
        <dbReference type="ARBA" id="ARBA00022692"/>
    </source>
</evidence>
<evidence type="ECO:0000313" key="18">
    <source>
        <dbReference type="Proteomes" id="UP000062398"/>
    </source>
</evidence>
<feature type="transmembrane region" description="Helical" evidence="7">
    <location>
        <begin position="103"/>
        <end position="124"/>
    </location>
</feature>
<dbReference type="Gene3D" id="1.10.3720.10">
    <property type="entry name" value="MetI-like"/>
    <property type="match status" value="1"/>
</dbReference>
<dbReference type="EMBL" id="CP012175">
    <property type="protein sequence ID" value="AKV80830.1"/>
    <property type="molecule type" value="Genomic_DNA"/>
</dbReference>
<dbReference type="PANTHER" id="PTHR43163:SF6">
    <property type="entry name" value="DIPEPTIDE TRANSPORT SYSTEM PERMEASE PROTEIN DPPB-RELATED"/>
    <property type="match status" value="1"/>
</dbReference>
<evidence type="ECO:0000313" key="10">
    <source>
        <dbReference type="EMBL" id="AKV74094.1"/>
    </source>
</evidence>
<comment type="subcellular location">
    <subcellularLocation>
        <location evidence="1 7">Cell membrane</location>
        <topology evidence="1 7">Multi-pass membrane protein</topology>
    </subcellularLocation>
</comment>
<dbReference type="SUPFAM" id="SSF161098">
    <property type="entry name" value="MetI-like"/>
    <property type="match status" value="1"/>
</dbReference>
<evidence type="ECO:0000256" key="2">
    <source>
        <dbReference type="ARBA" id="ARBA00022448"/>
    </source>
</evidence>
<dbReference type="GO" id="GO:0005886">
    <property type="term" value="C:plasma membrane"/>
    <property type="evidence" value="ECO:0007669"/>
    <property type="project" value="UniProtKB-SubCell"/>
</dbReference>
<dbReference type="PANTHER" id="PTHR43163">
    <property type="entry name" value="DIPEPTIDE TRANSPORT SYSTEM PERMEASE PROTEIN DPPB-RELATED"/>
    <property type="match status" value="1"/>
</dbReference>
<dbReference type="EMBL" id="CP012176">
    <property type="protein sequence ID" value="AKV83074.1"/>
    <property type="molecule type" value="Genomic_DNA"/>
</dbReference>
<evidence type="ECO:0000313" key="20">
    <source>
        <dbReference type="Proteomes" id="UP000068832"/>
    </source>
</evidence>
<dbReference type="Proteomes" id="UP000029084">
    <property type="component" value="Chromosome"/>
</dbReference>
<dbReference type="EMBL" id="CP008822">
    <property type="protein sequence ID" value="AIM27198.1"/>
    <property type="molecule type" value="Genomic_DNA"/>
</dbReference>
<dbReference type="InterPro" id="IPR000515">
    <property type="entry name" value="MetI-like"/>
</dbReference>
<keyword evidence="3" id="KW-1003">Cell membrane</keyword>
<evidence type="ECO:0000256" key="7">
    <source>
        <dbReference type="RuleBase" id="RU363032"/>
    </source>
</evidence>
<dbReference type="EMBL" id="CP012173">
    <property type="protein sequence ID" value="AKV76334.1"/>
    <property type="molecule type" value="Genomic_DNA"/>
</dbReference>
<keyword evidence="2 7" id="KW-0813">Transport</keyword>
<dbReference type="OrthoDB" id="44105at2157"/>
<dbReference type="RefSeq" id="WP_012020999.1">
    <property type="nucleotide sequence ID" value="NZ_AP019770.1"/>
</dbReference>
<comment type="similarity">
    <text evidence="7">Belongs to the binding-protein-dependent transport system permease family.</text>
</comment>
<dbReference type="Proteomes" id="UP000062398">
    <property type="component" value="Chromosome"/>
</dbReference>
<dbReference type="Proteomes" id="UP000056255">
    <property type="component" value="Chromosome"/>
</dbReference>
<evidence type="ECO:0000313" key="15">
    <source>
        <dbReference type="Proteomes" id="UP000029084"/>
    </source>
</evidence>
<dbReference type="CDD" id="cd06261">
    <property type="entry name" value="TM_PBP2"/>
    <property type="match status" value="1"/>
</dbReference>
<reference evidence="14 16" key="3">
    <citation type="submission" date="2015-07" db="EMBL/GenBank/DDBJ databases">
        <title>Physiological, transcriptional responses and genome re-sequencing of acid resistant extremely thermoacidophilic Metallosphaera sedula SARC-M1.</title>
        <authorList>
            <person name="Ai C."/>
            <person name="McCarthy S."/>
            <person name="Eckrich V."/>
            <person name="Rudrappa D."/>
            <person name="Qiu G."/>
            <person name="Blum P."/>
        </authorList>
    </citation>
    <scope>NUCLEOTIDE SEQUENCE [LARGE SCALE GENOMIC DNA]</scope>
    <source>
        <strain evidence="14 16">SARC-M1</strain>
    </source>
</reference>
<dbReference type="Proteomes" id="UP000061362">
    <property type="component" value="Chromosome"/>
</dbReference>
<sequence length="355" mass="39183" precursor="true">MGLAKLIGKRVAGALLVIFGELILVFFLVNVAAPNPASIWAGPEASPEQIQIITELYHLNSPWYVQFLYYIKNFFTGNWGISPLYQTPVIQLVEEYLPVTLELAVISLVLKLIIEIPLGVLSGLKPNGLLDNAIRMIYTITRSVPPFFVALGLLLVLAYDVHVFPASYPVDPILALKEPKFEIYDPFNGKYYPFWLLDNMPILNALLVGDFSAFASALDHAILPALSLTLFGFGGITRLSRNSMIEALNMDYIKTARAKGLKERVIIFRHALRNSLLPTITLSSVIFAGSIQGALVVETIFNYYGMGYYLAQSLLDLDTPSLLAGTVVVTIVVVISNLVADVLYSVVDPRVRETT</sequence>
<feature type="transmembrane region" description="Helical" evidence="7">
    <location>
        <begin position="136"/>
        <end position="159"/>
    </location>
</feature>
<dbReference type="GO" id="GO:0055085">
    <property type="term" value="P:transmembrane transport"/>
    <property type="evidence" value="ECO:0007669"/>
    <property type="project" value="InterPro"/>
</dbReference>
<dbReference type="PROSITE" id="PS50928">
    <property type="entry name" value="ABC_TM1"/>
    <property type="match status" value="1"/>
</dbReference>
<evidence type="ECO:0000313" key="9">
    <source>
        <dbReference type="EMBL" id="AIM27198.1"/>
    </source>
</evidence>
<evidence type="ECO:0000313" key="14">
    <source>
        <dbReference type="EMBL" id="AKV83074.1"/>
    </source>
</evidence>
<feature type="domain" description="ABC transmembrane type-1" evidence="8">
    <location>
        <begin position="97"/>
        <end position="340"/>
    </location>
</feature>
<feature type="transmembrane region" description="Helical" evidence="7">
    <location>
        <begin position="276"/>
        <end position="301"/>
    </location>
</feature>